<organism evidence="2 3">
    <name type="scientific">Paenarthrobacter ilicis</name>
    <dbReference type="NCBI Taxonomy" id="43665"/>
    <lineage>
        <taxon>Bacteria</taxon>
        <taxon>Bacillati</taxon>
        <taxon>Actinomycetota</taxon>
        <taxon>Actinomycetes</taxon>
        <taxon>Micrococcales</taxon>
        <taxon>Micrococcaceae</taxon>
        <taxon>Paenarthrobacter</taxon>
    </lineage>
</organism>
<dbReference type="Pfam" id="PF12957">
    <property type="entry name" value="DUF3846"/>
    <property type="match status" value="1"/>
</dbReference>
<reference evidence="2 3" key="1">
    <citation type="submission" date="2020-03" db="EMBL/GenBank/DDBJ databases">
        <title>Genomic Encyclopedia of Type Strains, Phase III (KMG-III): the genomes of soil and plant-associated and newly described type strains.</title>
        <authorList>
            <person name="Whitman W."/>
        </authorList>
    </citation>
    <scope>NUCLEOTIDE SEQUENCE [LARGE SCALE GENOMIC DNA]</scope>
    <source>
        <strain evidence="2 3">CECT 4207</strain>
    </source>
</reference>
<name>A0ABX0TN16_9MICC</name>
<proteinExistence type="predicted"/>
<sequence>MEKAMGRRFAALIVPADLNIPVRVEVMNAELEKYRKLVQGPVESMNCFGWHVYLNDEADYIPLPPNVRAEVLIREAGIGVDTVKGNAVFLGDGPDGGEADVPEYLLRLAQDLLGLQLAA</sequence>
<dbReference type="RefSeq" id="WP_314323644.1">
    <property type="nucleotide sequence ID" value="NZ_BAAAVO010000001.1"/>
</dbReference>
<dbReference type="EMBL" id="JAAOZD010000004">
    <property type="protein sequence ID" value="NIJ02072.1"/>
    <property type="molecule type" value="Genomic_DNA"/>
</dbReference>
<comment type="caution">
    <text evidence="2">The sequence shown here is derived from an EMBL/GenBank/DDBJ whole genome shotgun (WGS) entry which is preliminary data.</text>
</comment>
<accession>A0ABX0TN16</accession>
<keyword evidence="3" id="KW-1185">Reference proteome</keyword>
<protein>
    <recommendedName>
        <fullName evidence="1">DUF3846 domain-containing protein</fullName>
    </recommendedName>
</protein>
<evidence type="ECO:0000259" key="1">
    <source>
        <dbReference type="Pfam" id="PF12957"/>
    </source>
</evidence>
<evidence type="ECO:0000313" key="3">
    <source>
        <dbReference type="Proteomes" id="UP000802392"/>
    </source>
</evidence>
<evidence type="ECO:0000313" key="2">
    <source>
        <dbReference type="EMBL" id="NIJ02072.1"/>
    </source>
</evidence>
<dbReference type="Proteomes" id="UP000802392">
    <property type="component" value="Unassembled WGS sequence"/>
</dbReference>
<feature type="domain" description="DUF3846" evidence="1">
    <location>
        <begin position="20"/>
        <end position="108"/>
    </location>
</feature>
<gene>
    <name evidence="2" type="ORF">FHR86_002404</name>
</gene>
<dbReference type="InterPro" id="IPR024559">
    <property type="entry name" value="DUF3846"/>
</dbReference>